<keyword evidence="2" id="KW-1185">Reference proteome</keyword>
<protein>
    <submittedName>
        <fullName evidence="1">Uncharacterized protein</fullName>
    </submittedName>
</protein>
<proteinExistence type="predicted"/>
<organism evidence="1 2">
    <name type="scientific">Azoarcus indigens</name>
    <dbReference type="NCBI Taxonomy" id="29545"/>
    <lineage>
        <taxon>Bacteria</taxon>
        <taxon>Pseudomonadati</taxon>
        <taxon>Pseudomonadota</taxon>
        <taxon>Betaproteobacteria</taxon>
        <taxon>Rhodocyclales</taxon>
        <taxon>Zoogloeaceae</taxon>
        <taxon>Azoarcus</taxon>
    </lineage>
</organism>
<name>A0A4R6EGJ9_9RHOO</name>
<comment type="caution">
    <text evidence="1">The sequence shown here is derived from an EMBL/GenBank/DDBJ whole genome shotgun (WGS) entry which is preliminary data.</text>
</comment>
<reference evidence="1 2" key="1">
    <citation type="submission" date="2019-03" db="EMBL/GenBank/DDBJ databases">
        <title>Genomic Encyclopedia of Type Strains, Phase IV (KMG-IV): sequencing the most valuable type-strain genomes for metagenomic binning, comparative biology and taxonomic classification.</title>
        <authorList>
            <person name="Goeker M."/>
        </authorList>
    </citation>
    <scope>NUCLEOTIDE SEQUENCE [LARGE SCALE GENOMIC DNA]</scope>
    <source>
        <strain evidence="1 2">DSM 12121</strain>
    </source>
</reference>
<evidence type="ECO:0000313" key="2">
    <source>
        <dbReference type="Proteomes" id="UP000295129"/>
    </source>
</evidence>
<dbReference type="EMBL" id="SNVV01000001">
    <property type="protein sequence ID" value="TDN56933.1"/>
    <property type="molecule type" value="Genomic_DNA"/>
</dbReference>
<dbReference type="Proteomes" id="UP000295129">
    <property type="component" value="Unassembled WGS sequence"/>
</dbReference>
<gene>
    <name evidence="1" type="ORF">C7389_101312</name>
</gene>
<accession>A0A4R6EGJ9</accession>
<dbReference type="AlphaFoldDB" id="A0A4R6EGJ9"/>
<sequence length="113" mass="12342">MPSRRVNCPSCNASHVFDLDPGEPLRVPTCQTCGADGVMEMGLDFSLTQLPHPGVPRTDRWDVRMLERSLAGSTGYLKMMTLSYASKGYDFIGFHGCGIKSARSMMVGGIDPR</sequence>
<evidence type="ECO:0000313" key="1">
    <source>
        <dbReference type="EMBL" id="TDN56933.1"/>
    </source>
</evidence>